<feature type="domain" description="Enolase N-terminal" evidence="1">
    <location>
        <begin position="79"/>
        <end position="153"/>
    </location>
</feature>
<evidence type="ECO:0000313" key="3">
    <source>
        <dbReference type="Proteomes" id="UP001420932"/>
    </source>
</evidence>
<keyword evidence="3" id="KW-1185">Reference proteome</keyword>
<dbReference type="SMART" id="SM01193">
    <property type="entry name" value="Enolase_N"/>
    <property type="match status" value="1"/>
</dbReference>
<dbReference type="EMBL" id="JBBNAF010000005">
    <property type="protein sequence ID" value="KAK9142507.1"/>
    <property type="molecule type" value="Genomic_DNA"/>
</dbReference>
<dbReference type="Gene3D" id="3.30.390.10">
    <property type="entry name" value="Enolase-like, N-terminal domain"/>
    <property type="match status" value="1"/>
</dbReference>
<accession>A0AAP0PFX2</accession>
<organism evidence="2 3">
    <name type="scientific">Stephania yunnanensis</name>
    <dbReference type="NCBI Taxonomy" id="152371"/>
    <lineage>
        <taxon>Eukaryota</taxon>
        <taxon>Viridiplantae</taxon>
        <taxon>Streptophyta</taxon>
        <taxon>Embryophyta</taxon>
        <taxon>Tracheophyta</taxon>
        <taxon>Spermatophyta</taxon>
        <taxon>Magnoliopsida</taxon>
        <taxon>Ranunculales</taxon>
        <taxon>Menispermaceae</taxon>
        <taxon>Menispermoideae</taxon>
        <taxon>Cissampelideae</taxon>
        <taxon>Stephania</taxon>
    </lineage>
</organism>
<name>A0AAP0PFX2_9MAGN</name>
<proteinExistence type="predicted"/>
<protein>
    <recommendedName>
        <fullName evidence="1">Enolase N-terminal domain-containing protein</fullName>
    </recommendedName>
</protein>
<dbReference type="SUPFAM" id="SSF54826">
    <property type="entry name" value="Enolase N-terminal domain-like"/>
    <property type="match status" value="1"/>
</dbReference>
<comment type="caution">
    <text evidence="2">The sequence shown here is derived from an EMBL/GenBank/DDBJ whole genome shotgun (WGS) entry which is preliminary data.</text>
</comment>
<dbReference type="InterPro" id="IPR020811">
    <property type="entry name" value="Enolase_N"/>
</dbReference>
<reference evidence="2 3" key="1">
    <citation type="submission" date="2024-01" db="EMBL/GenBank/DDBJ databases">
        <title>Genome assemblies of Stephania.</title>
        <authorList>
            <person name="Yang L."/>
        </authorList>
    </citation>
    <scope>NUCLEOTIDE SEQUENCE [LARGE SCALE GENOMIC DNA]</scope>
    <source>
        <strain evidence="2">YNDBR</strain>
        <tissue evidence="2">Leaf</tissue>
    </source>
</reference>
<evidence type="ECO:0000313" key="2">
    <source>
        <dbReference type="EMBL" id="KAK9142507.1"/>
    </source>
</evidence>
<dbReference type="Proteomes" id="UP001420932">
    <property type="component" value="Unassembled WGS sequence"/>
</dbReference>
<gene>
    <name evidence="2" type="ORF">Syun_011907</name>
</gene>
<sequence>MSSLSRVVTALLVGDWKVSLRDLVLFEEIWKLGFGFGGFWRWCSEFELLSAGAHAFYCHQLISPRRRLLCLSLSVPPRRRLLCPFSSSALSVAVVSSLDYSHCFRDAADQTAIDNYMVQQLDGTLGANVILAVSLAFCKAGASMKKVPLYKFLLRTSIEAKLQRRRQELTQTTPDQPVDDEAVYYKVAGECHKGRVYGFGSLGRKKRRYVDADASTSQVLAQRGMDNFMILSNGNTFSLLTKSMTTILETE</sequence>
<dbReference type="AlphaFoldDB" id="A0AAP0PFX2"/>
<dbReference type="Pfam" id="PF03952">
    <property type="entry name" value="Enolase_N"/>
    <property type="match status" value="1"/>
</dbReference>
<evidence type="ECO:0000259" key="1">
    <source>
        <dbReference type="SMART" id="SM01193"/>
    </source>
</evidence>
<dbReference type="InterPro" id="IPR029017">
    <property type="entry name" value="Enolase-like_N"/>
</dbReference>